<dbReference type="EMBL" id="JAMKFB020000005">
    <property type="protein sequence ID" value="KAL0193395.1"/>
    <property type="molecule type" value="Genomic_DNA"/>
</dbReference>
<organism evidence="1 2">
    <name type="scientific">Cirrhinus mrigala</name>
    <name type="common">Mrigala</name>
    <dbReference type="NCBI Taxonomy" id="683832"/>
    <lineage>
        <taxon>Eukaryota</taxon>
        <taxon>Metazoa</taxon>
        <taxon>Chordata</taxon>
        <taxon>Craniata</taxon>
        <taxon>Vertebrata</taxon>
        <taxon>Euteleostomi</taxon>
        <taxon>Actinopterygii</taxon>
        <taxon>Neopterygii</taxon>
        <taxon>Teleostei</taxon>
        <taxon>Ostariophysi</taxon>
        <taxon>Cypriniformes</taxon>
        <taxon>Cyprinidae</taxon>
        <taxon>Labeoninae</taxon>
        <taxon>Labeonini</taxon>
        <taxon>Cirrhinus</taxon>
    </lineage>
</organism>
<keyword evidence="2" id="KW-1185">Reference proteome</keyword>
<dbReference type="InterPro" id="IPR040099">
    <property type="entry name" value="ZZEF1"/>
</dbReference>
<evidence type="ECO:0000313" key="1">
    <source>
        <dbReference type="EMBL" id="KAL0193395.1"/>
    </source>
</evidence>
<name>A0ABD0R4F2_CIRMR</name>
<dbReference type="Proteomes" id="UP001529510">
    <property type="component" value="Unassembled WGS sequence"/>
</dbReference>
<evidence type="ECO:0000313" key="2">
    <source>
        <dbReference type="Proteomes" id="UP001529510"/>
    </source>
</evidence>
<gene>
    <name evidence="1" type="ORF">M9458_011691</name>
</gene>
<protein>
    <submittedName>
        <fullName evidence="1">Uncharacterized protein</fullName>
    </submittedName>
</protein>
<dbReference type="AlphaFoldDB" id="A0ABD0R4F2"/>
<comment type="caution">
    <text evidence="1">The sequence shown here is derived from an EMBL/GenBank/DDBJ whole genome shotgun (WGS) entry which is preliminary data.</text>
</comment>
<feature type="non-terminal residue" evidence="1">
    <location>
        <position position="109"/>
    </location>
</feature>
<dbReference type="PANTHER" id="PTHR22772:SF4">
    <property type="entry name" value="ZINC FINGER ZZ-TYPE AND EF-HAND DOMAIN-CONTAINING PROTEIN 1"/>
    <property type="match status" value="1"/>
</dbReference>
<feature type="non-terminal residue" evidence="1">
    <location>
        <position position="1"/>
    </location>
</feature>
<sequence length="109" mass="12602">ETNVVTQKLITNTESDLQLSYAKQRRTKSSALLHKELDARSNKAVRQYLFKVNEAIAILYARHVLATLLADWPSDTPIREEDLELSGASHMAYILDMLMQLEERPMWEK</sequence>
<proteinExistence type="predicted"/>
<accession>A0ABD0R4F2</accession>
<dbReference type="PANTHER" id="PTHR22772">
    <property type="entry name" value="NOVEL ZZ TYPE ZINC FINGER DOMAIN CONTAINING PROTEIN"/>
    <property type="match status" value="1"/>
</dbReference>
<reference evidence="1 2" key="1">
    <citation type="submission" date="2024-05" db="EMBL/GenBank/DDBJ databases">
        <title>Genome sequencing and assembly of Indian major carp, Cirrhinus mrigala (Hamilton, 1822).</title>
        <authorList>
            <person name="Mohindra V."/>
            <person name="Chowdhury L.M."/>
            <person name="Lal K."/>
            <person name="Jena J.K."/>
        </authorList>
    </citation>
    <scope>NUCLEOTIDE SEQUENCE [LARGE SCALE GENOMIC DNA]</scope>
    <source>
        <strain evidence="1">CM1030</strain>
        <tissue evidence="1">Blood</tissue>
    </source>
</reference>